<feature type="transmembrane region" description="Helical" evidence="13">
    <location>
        <begin position="35"/>
        <end position="55"/>
    </location>
</feature>
<dbReference type="Pfam" id="PF01312">
    <property type="entry name" value="Bac_export_2"/>
    <property type="match status" value="1"/>
</dbReference>
<dbReference type="Proteomes" id="UP001500604">
    <property type="component" value="Unassembled WGS sequence"/>
</dbReference>
<keyword evidence="15" id="KW-0966">Cell projection</keyword>
<evidence type="ECO:0000256" key="4">
    <source>
        <dbReference type="ARBA" id="ARBA00022448"/>
    </source>
</evidence>
<evidence type="ECO:0000256" key="5">
    <source>
        <dbReference type="ARBA" id="ARBA00022475"/>
    </source>
</evidence>
<dbReference type="InterPro" id="IPR029025">
    <property type="entry name" value="T3SS_substrate_exporter_C"/>
</dbReference>
<dbReference type="PANTHER" id="PTHR30531">
    <property type="entry name" value="FLAGELLAR BIOSYNTHETIC PROTEIN FLHB"/>
    <property type="match status" value="1"/>
</dbReference>
<dbReference type="EMBL" id="BAABFL010000135">
    <property type="protein sequence ID" value="GAA4649568.1"/>
    <property type="molecule type" value="Genomic_DNA"/>
</dbReference>
<evidence type="ECO:0000313" key="16">
    <source>
        <dbReference type="Proteomes" id="UP001500604"/>
    </source>
</evidence>
<evidence type="ECO:0000256" key="2">
    <source>
        <dbReference type="ARBA" id="ARBA00010690"/>
    </source>
</evidence>
<keyword evidence="5 13" id="KW-1003">Cell membrane</keyword>
<keyword evidence="9 13" id="KW-1133">Transmembrane helix</keyword>
<dbReference type="PANTHER" id="PTHR30531:SF12">
    <property type="entry name" value="FLAGELLAR BIOSYNTHETIC PROTEIN FLHB"/>
    <property type="match status" value="1"/>
</dbReference>
<evidence type="ECO:0000256" key="7">
    <source>
        <dbReference type="ARBA" id="ARBA00022795"/>
    </source>
</evidence>
<comment type="similarity">
    <text evidence="2 13">Belongs to the type III secretion exporter family.</text>
</comment>
<dbReference type="NCBIfam" id="TIGR00328">
    <property type="entry name" value="flhB"/>
    <property type="match status" value="1"/>
</dbReference>
<accession>A0ABP8V2A9</accession>
<feature type="transmembrane region" description="Helical" evidence="13">
    <location>
        <begin position="189"/>
        <end position="213"/>
    </location>
</feature>
<evidence type="ECO:0000256" key="12">
    <source>
        <dbReference type="ARBA" id="ARBA00025078"/>
    </source>
</evidence>
<sequence>MAENEDSGQERTEEPSEKRLKDARDKGEAPRSRELVTVGLFLGSCVALLVFSDLISQRFLAVFAENFSVDRASLLDTGAMSSRLKDSFITIFGTLLPVFGLMILAIIASSLGLGGWLFSAKPLQPQLSRLSILKGLKRMFSRRSLVELIKSILKVVLVTGALYLIISNVMKDVLTLSMKPVAMAIRESLSIVTWSLLGFAAALAIIAIIDVPFQVSEYRRKLKMTRQELKDESKETEGRPEVKSRIRDLQQEVATRRMMQEIPTADVIITNPTHFAVALKYDKKRSDAPFVVAKGVDEIAQTIIEAAQLHKRPIVRTPALTRVIYFTTKINQEVASDLYQAVAQILAYVYRLREFKAGRGQEPTPLPDNFDLPEHLQQYASRGMSGGEND</sequence>
<dbReference type="PRINTS" id="PR00950">
    <property type="entry name" value="TYPE3IMSPROT"/>
</dbReference>
<gene>
    <name evidence="15" type="primary">flhB_1</name>
    <name evidence="13" type="synonym">flhB</name>
    <name evidence="15" type="ORF">GCM10023116_18420</name>
</gene>
<organism evidence="15 16">
    <name type="scientific">Kistimonas scapharcae</name>
    <dbReference type="NCBI Taxonomy" id="1036133"/>
    <lineage>
        <taxon>Bacteria</taxon>
        <taxon>Pseudomonadati</taxon>
        <taxon>Pseudomonadota</taxon>
        <taxon>Gammaproteobacteria</taxon>
        <taxon>Oceanospirillales</taxon>
        <taxon>Endozoicomonadaceae</taxon>
        <taxon>Kistimonas</taxon>
    </lineage>
</organism>
<reference evidence="16" key="1">
    <citation type="journal article" date="2019" name="Int. J. Syst. Evol. Microbiol.">
        <title>The Global Catalogue of Microorganisms (GCM) 10K type strain sequencing project: providing services to taxonomists for standard genome sequencing and annotation.</title>
        <authorList>
            <consortium name="The Broad Institute Genomics Platform"/>
            <consortium name="The Broad Institute Genome Sequencing Center for Infectious Disease"/>
            <person name="Wu L."/>
            <person name="Ma J."/>
        </authorList>
    </citation>
    <scope>NUCLEOTIDE SEQUENCE [LARGE SCALE GENOMIC DNA]</scope>
    <source>
        <strain evidence="16">JCM 17805</strain>
    </source>
</reference>
<dbReference type="InterPro" id="IPR006135">
    <property type="entry name" value="T3SS_substrate_exporter"/>
</dbReference>
<keyword evidence="7 13" id="KW-1005">Bacterial flagellum biogenesis</keyword>
<evidence type="ECO:0000256" key="1">
    <source>
        <dbReference type="ARBA" id="ARBA00004651"/>
    </source>
</evidence>
<evidence type="ECO:0000256" key="10">
    <source>
        <dbReference type="ARBA" id="ARBA00023136"/>
    </source>
</evidence>
<dbReference type="RefSeq" id="WP_345195453.1">
    <property type="nucleotide sequence ID" value="NZ_BAABFL010000135.1"/>
</dbReference>
<evidence type="ECO:0000313" key="15">
    <source>
        <dbReference type="EMBL" id="GAA4649568.1"/>
    </source>
</evidence>
<keyword evidence="10 13" id="KW-0472">Membrane</keyword>
<keyword evidence="11 13" id="KW-1006">Bacterial flagellum protein export</keyword>
<dbReference type="SUPFAM" id="SSF160544">
    <property type="entry name" value="EscU C-terminal domain-like"/>
    <property type="match status" value="1"/>
</dbReference>
<comment type="subcellular location">
    <subcellularLocation>
        <location evidence="1">Cell membrane</location>
        <topology evidence="1">Multi-pass membrane protein</topology>
    </subcellularLocation>
</comment>
<feature type="transmembrane region" description="Helical" evidence="13">
    <location>
        <begin position="148"/>
        <end position="169"/>
    </location>
</feature>
<feature type="compositionally biased region" description="Basic and acidic residues" evidence="14">
    <location>
        <begin position="8"/>
        <end position="26"/>
    </location>
</feature>
<protein>
    <recommendedName>
        <fullName evidence="3 13">Flagellar biosynthetic protein FlhB</fullName>
    </recommendedName>
</protein>
<evidence type="ECO:0000256" key="8">
    <source>
        <dbReference type="ARBA" id="ARBA00022927"/>
    </source>
</evidence>
<evidence type="ECO:0000256" key="9">
    <source>
        <dbReference type="ARBA" id="ARBA00022989"/>
    </source>
</evidence>
<feature type="region of interest" description="Disordered" evidence="14">
    <location>
        <begin position="1"/>
        <end position="26"/>
    </location>
</feature>
<evidence type="ECO:0000256" key="11">
    <source>
        <dbReference type="ARBA" id="ARBA00023225"/>
    </source>
</evidence>
<feature type="transmembrane region" description="Helical" evidence="13">
    <location>
        <begin position="88"/>
        <end position="118"/>
    </location>
</feature>
<keyword evidence="4 13" id="KW-0813">Transport</keyword>
<keyword evidence="8 13" id="KW-0653">Protein transport</keyword>
<keyword evidence="6 13" id="KW-0812">Transmembrane</keyword>
<keyword evidence="15" id="KW-0282">Flagellum</keyword>
<evidence type="ECO:0000256" key="14">
    <source>
        <dbReference type="SAM" id="MobiDB-lite"/>
    </source>
</evidence>
<proteinExistence type="inferred from homology"/>
<evidence type="ECO:0000256" key="6">
    <source>
        <dbReference type="ARBA" id="ARBA00022692"/>
    </source>
</evidence>
<keyword evidence="16" id="KW-1185">Reference proteome</keyword>
<name>A0ABP8V2A9_9GAMM</name>
<comment type="caution">
    <text evidence="15">The sequence shown here is derived from an EMBL/GenBank/DDBJ whole genome shotgun (WGS) entry which is preliminary data.</text>
</comment>
<evidence type="ECO:0000256" key="3">
    <source>
        <dbReference type="ARBA" id="ARBA00021622"/>
    </source>
</evidence>
<comment type="function">
    <text evidence="12 13">Required for formation of the rod structure in the basal body of the flagellar apparatus. Together with FliI and FliH, may constitute the export apparatus of flagellin.</text>
</comment>
<dbReference type="Gene3D" id="6.10.250.2080">
    <property type="match status" value="1"/>
</dbReference>
<evidence type="ECO:0000256" key="13">
    <source>
        <dbReference type="RuleBase" id="RU364091"/>
    </source>
</evidence>
<dbReference type="InterPro" id="IPR006136">
    <property type="entry name" value="FlhB"/>
</dbReference>
<dbReference type="Gene3D" id="3.40.1690.10">
    <property type="entry name" value="secretion proteins EscU"/>
    <property type="match status" value="1"/>
</dbReference>
<keyword evidence="15" id="KW-0969">Cilium</keyword>